<evidence type="ECO:0000313" key="1">
    <source>
        <dbReference type="EMBL" id="GAF69206.1"/>
    </source>
</evidence>
<proteinExistence type="predicted"/>
<organism evidence="1">
    <name type="scientific">marine sediment metagenome</name>
    <dbReference type="NCBI Taxonomy" id="412755"/>
    <lineage>
        <taxon>unclassified sequences</taxon>
        <taxon>metagenomes</taxon>
        <taxon>ecological metagenomes</taxon>
    </lineage>
</organism>
<name>X0S1R6_9ZZZZ</name>
<dbReference type="EMBL" id="BARS01003855">
    <property type="protein sequence ID" value="GAF69206.1"/>
    <property type="molecule type" value="Genomic_DNA"/>
</dbReference>
<reference evidence="1" key="1">
    <citation type="journal article" date="2014" name="Front. Microbiol.">
        <title>High frequency of phylogenetically diverse reductive dehalogenase-homologous genes in deep subseafloor sedimentary metagenomes.</title>
        <authorList>
            <person name="Kawai M."/>
            <person name="Futagami T."/>
            <person name="Toyoda A."/>
            <person name="Takaki Y."/>
            <person name="Nishi S."/>
            <person name="Hori S."/>
            <person name="Arai W."/>
            <person name="Tsubouchi T."/>
            <person name="Morono Y."/>
            <person name="Uchiyama I."/>
            <person name="Ito T."/>
            <person name="Fujiyama A."/>
            <person name="Inagaki F."/>
            <person name="Takami H."/>
        </authorList>
    </citation>
    <scope>NUCLEOTIDE SEQUENCE</scope>
    <source>
        <strain evidence="1">Expedition CK06-06</strain>
    </source>
</reference>
<sequence length="30" mass="3483">AYIKELKPFGCIHLACQQYLNMLREVGAWS</sequence>
<dbReference type="AlphaFoldDB" id="X0S1R6"/>
<comment type="caution">
    <text evidence="1">The sequence shown here is derived from an EMBL/GenBank/DDBJ whole genome shotgun (WGS) entry which is preliminary data.</text>
</comment>
<feature type="non-terminal residue" evidence="1">
    <location>
        <position position="1"/>
    </location>
</feature>
<protein>
    <submittedName>
        <fullName evidence="1">Uncharacterized protein</fullName>
    </submittedName>
</protein>
<accession>X0S1R6</accession>
<gene>
    <name evidence="1" type="ORF">S01H1_07479</name>
</gene>